<evidence type="ECO:0000256" key="11">
    <source>
        <dbReference type="RuleBase" id="RU000682"/>
    </source>
</evidence>
<feature type="compositionally biased region" description="Polar residues" evidence="12">
    <location>
        <begin position="315"/>
        <end position="341"/>
    </location>
</feature>
<sequence length="406" mass="44825">MNDSTSTTATPTTTFDKMICFGCHQTLSTSPIIASVSGYHNWHIHCLCCSQCGQSLSQSRSCYIRNGRIYCKDDYCKLMIKCSKCDRTISANDWVRRADNYQRVKNLHWKKQQQQQQQSSSSSSLLSPPNSNSSTTISMGNQQSSHGYRLVCKLHFGIKEAIINDSIIVTTEATTPKNTTNHHHQHQHQRHQQQTLTTLTSSESLDLNTTNNNNNKKCNSSLSSSSSSNNNNNNNNSNSKTKRVRTTFTEDQLSVLQANFQLDSNPDGQDLERIATLTGLSKRVTQHHHSHPVIQTANTSHQQEQQSLSRHVTTFDSSISGPTQSLLMNGQQPQQSTSIRSDGNGLWSPGTATTTSSTSSQNATTKMTTSTPTPPLPPPLPLPMITNGNSIITTASQSLQSHYVTL</sequence>
<evidence type="ECO:0000256" key="12">
    <source>
        <dbReference type="SAM" id="MobiDB-lite"/>
    </source>
</evidence>
<evidence type="ECO:0000256" key="5">
    <source>
        <dbReference type="ARBA" id="ARBA00023038"/>
    </source>
</evidence>
<dbReference type="InterPro" id="IPR009057">
    <property type="entry name" value="Homeodomain-like_sf"/>
</dbReference>
<dbReference type="InterPro" id="IPR001781">
    <property type="entry name" value="Znf_LIM"/>
</dbReference>
<name>A0A9D4P6A5_DERFA</name>
<dbReference type="InterPro" id="IPR001356">
    <property type="entry name" value="HD"/>
</dbReference>
<dbReference type="SUPFAM" id="SSF57716">
    <property type="entry name" value="Glucocorticoid receptor-like (DNA-binding domain)"/>
    <property type="match status" value="1"/>
</dbReference>
<dbReference type="InterPro" id="IPR050453">
    <property type="entry name" value="LIM_Homeobox_TF"/>
</dbReference>
<keyword evidence="4 10" id="KW-0862">Zinc</keyword>
<feature type="compositionally biased region" description="Low complexity" evidence="12">
    <location>
        <begin position="192"/>
        <end position="239"/>
    </location>
</feature>
<feature type="region of interest" description="Disordered" evidence="12">
    <location>
        <begin position="108"/>
        <end position="141"/>
    </location>
</feature>
<dbReference type="Pfam" id="PF00412">
    <property type="entry name" value="LIM"/>
    <property type="match status" value="1"/>
</dbReference>
<dbReference type="PANTHER" id="PTHR24208:SF127">
    <property type="entry name" value="LIM_HOMEOBOX PROTEIN AWH"/>
    <property type="match status" value="1"/>
</dbReference>
<feature type="region of interest" description="Disordered" evidence="12">
    <location>
        <begin position="176"/>
        <end position="243"/>
    </location>
</feature>
<dbReference type="GO" id="GO:0000977">
    <property type="term" value="F:RNA polymerase II transcription regulatory region sequence-specific DNA binding"/>
    <property type="evidence" value="ECO:0007669"/>
    <property type="project" value="TreeGrafter"/>
</dbReference>
<dbReference type="PANTHER" id="PTHR24208">
    <property type="entry name" value="LIM/HOMEOBOX PROTEIN LHX"/>
    <property type="match status" value="1"/>
</dbReference>
<feature type="compositionally biased region" description="Basic residues" evidence="12">
    <location>
        <begin position="180"/>
        <end position="191"/>
    </location>
</feature>
<dbReference type="GO" id="GO:0046872">
    <property type="term" value="F:metal ion binding"/>
    <property type="evidence" value="ECO:0007669"/>
    <property type="project" value="UniProtKB-KW"/>
</dbReference>
<evidence type="ECO:0000256" key="8">
    <source>
        <dbReference type="ARBA" id="ARBA00023242"/>
    </source>
</evidence>
<dbReference type="Pfam" id="PF00046">
    <property type="entry name" value="Homeodomain"/>
    <property type="match status" value="1"/>
</dbReference>
<dbReference type="SMART" id="SM00132">
    <property type="entry name" value="LIM"/>
    <property type="match status" value="1"/>
</dbReference>
<feature type="domain" description="Homeobox" evidence="14">
    <location>
        <begin position="239"/>
        <end position="283"/>
    </location>
</feature>
<dbReference type="AlphaFoldDB" id="A0A9D4P6A5"/>
<dbReference type="EMBL" id="SDOV01000001">
    <property type="protein sequence ID" value="KAH7644672.1"/>
    <property type="molecule type" value="Genomic_DNA"/>
</dbReference>
<dbReference type="SUPFAM" id="SSF46689">
    <property type="entry name" value="Homeodomain-like"/>
    <property type="match status" value="1"/>
</dbReference>
<accession>A0A9D4P6A5</accession>
<feature type="compositionally biased region" description="Low complexity" evidence="12">
    <location>
        <begin position="112"/>
        <end position="134"/>
    </location>
</feature>
<dbReference type="GO" id="GO:0030182">
    <property type="term" value="P:neuron differentiation"/>
    <property type="evidence" value="ECO:0007669"/>
    <property type="project" value="TreeGrafter"/>
</dbReference>
<dbReference type="Proteomes" id="UP000828236">
    <property type="component" value="Unassembled WGS sequence"/>
</dbReference>
<keyword evidence="7 9" id="KW-0371">Homeobox</keyword>
<evidence type="ECO:0000256" key="7">
    <source>
        <dbReference type="ARBA" id="ARBA00023155"/>
    </source>
</evidence>
<proteinExistence type="predicted"/>
<evidence type="ECO:0000256" key="9">
    <source>
        <dbReference type="PROSITE-ProRule" id="PRU00108"/>
    </source>
</evidence>
<reference evidence="15" key="1">
    <citation type="submission" date="2020-06" db="EMBL/GenBank/DDBJ databases">
        <authorList>
            <person name="Ji K."/>
            <person name="Li J."/>
        </authorList>
    </citation>
    <scope>NUCLEOTIDE SEQUENCE</scope>
    <source>
        <strain evidence="15">JKM2019</strain>
        <tissue evidence="15">Whole body</tissue>
    </source>
</reference>
<dbReference type="CDD" id="cd00086">
    <property type="entry name" value="homeodomain"/>
    <property type="match status" value="1"/>
</dbReference>
<evidence type="ECO:0000256" key="6">
    <source>
        <dbReference type="ARBA" id="ARBA00023125"/>
    </source>
</evidence>
<evidence type="ECO:0000256" key="4">
    <source>
        <dbReference type="ARBA" id="ARBA00022833"/>
    </source>
</evidence>
<dbReference type="PROSITE" id="PS00478">
    <property type="entry name" value="LIM_DOMAIN_1"/>
    <property type="match status" value="1"/>
</dbReference>
<evidence type="ECO:0000256" key="10">
    <source>
        <dbReference type="PROSITE-ProRule" id="PRU00125"/>
    </source>
</evidence>
<evidence type="ECO:0000256" key="2">
    <source>
        <dbReference type="ARBA" id="ARBA00022723"/>
    </source>
</evidence>
<comment type="subcellular location">
    <subcellularLocation>
        <location evidence="1 9 11">Nucleus</location>
    </subcellularLocation>
</comment>
<dbReference type="Gene3D" id="1.10.10.60">
    <property type="entry name" value="Homeodomain-like"/>
    <property type="match status" value="1"/>
</dbReference>
<evidence type="ECO:0000259" key="13">
    <source>
        <dbReference type="PROSITE" id="PS50023"/>
    </source>
</evidence>
<feature type="DNA-binding region" description="Homeobox" evidence="9">
    <location>
        <begin position="241"/>
        <end position="284"/>
    </location>
</feature>
<keyword evidence="5 10" id="KW-0440">LIM domain</keyword>
<keyword evidence="2 10" id="KW-0479">Metal-binding</keyword>
<protein>
    <submittedName>
        <fullName evidence="15">Lim/homeobox protein awh-like</fullName>
    </submittedName>
</protein>
<feature type="compositionally biased region" description="Low complexity" evidence="12">
    <location>
        <begin position="351"/>
        <end position="371"/>
    </location>
</feature>
<organism evidence="15">
    <name type="scientific">Dermatophagoides farinae</name>
    <name type="common">American house dust mite</name>
    <dbReference type="NCBI Taxonomy" id="6954"/>
    <lineage>
        <taxon>Eukaryota</taxon>
        <taxon>Metazoa</taxon>
        <taxon>Ecdysozoa</taxon>
        <taxon>Arthropoda</taxon>
        <taxon>Chelicerata</taxon>
        <taxon>Arachnida</taxon>
        <taxon>Acari</taxon>
        <taxon>Acariformes</taxon>
        <taxon>Sarcoptiformes</taxon>
        <taxon>Astigmata</taxon>
        <taxon>Psoroptidia</taxon>
        <taxon>Analgoidea</taxon>
        <taxon>Pyroglyphidae</taxon>
        <taxon>Dermatophagoidinae</taxon>
        <taxon>Dermatophagoides</taxon>
    </lineage>
</organism>
<dbReference type="PROSITE" id="PS50023">
    <property type="entry name" value="LIM_DOMAIN_2"/>
    <property type="match status" value="1"/>
</dbReference>
<reference evidence="15" key="2">
    <citation type="journal article" date="2021" name="World Allergy Organ. J.">
        <title>Chromosome-level assembly of Dermatophagoides farinae genome and transcriptome reveals two novel allergens Der f 37 and Der f 39.</title>
        <authorList>
            <person name="Chen J."/>
            <person name="Cai Z."/>
            <person name="Fan D."/>
            <person name="Hu J."/>
            <person name="Hou Y."/>
            <person name="He Y."/>
            <person name="Zhang Z."/>
            <person name="Zhao Z."/>
            <person name="Gao P."/>
            <person name="Hu W."/>
            <person name="Sun J."/>
            <person name="Li J."/>
            <person name="Ji K."/>
        </authorList>
    </citation>
    <scope>NUCLEOTIDE SEQUENCE</scope>
    <source>
        <strain evidence="15">JKM2019</strain>
    </source>
</reference>
<gene>
    <name evidence="15" type="ORF">HUG17_0210</name>
</gene>
<evidence type="ECO:0000256" key="3">
    <source>
        <dbReference type="ARBA" id="ARBA00022737"/>
    </source>
</evidence>
<evidence type="ECO:0000313" key="15">
    <source>
        <dbReference type="EMBL" id="KAH7644672.1"/>
    </source>
</evidence>
<dbReference type="PROSITE" id="PS50071">
    <property type="entry name" value="HOMEOBOX_2"/>
    <property type="match status" value="1"/>
</dbReference>
<dbReference type="GO" id="GO:0005634">
    <property type="term" value="C:nucleus"/>
    <property type="evidence" value="ECO:0007669"/>
    <property type="project" value="UniProtKB-SubCell"/>
</dbReference>
<keyword evidence="3" id="KW-0677">Repeat</keyword>
<dbReference type="GO" id="GO:0000981">
    <property type="term" value="F:DNA-binding transcription factor activity, RNA polymerase II-specific"/>
    <property type="evidence" value="ECO:0007669"/>
    <property type="project" value="TreeGrafter"/>
</dbReference>
<feature type="domain" description="LIM zinc-binding" evidence="13">
    <location>
        <begin position="18"/>
        <end position="81"/>
    </location>
</feature>
<keyword evidence="8 9" id="KW-0539">Nucleus</keyword>
<comment type="caution">
    <text evidence="15">The sequence shown here is derived from an EMBL/GenBank/DDBJ whole genome shotgun (WGS) entry which is preliminary data.</text>
</comment>
<keyword evidence="6 9" id="KW-0238">DNA-binding</keyword>
<feature type="region of interest" description="Disordered" evidence="12">
    <location>
        <begin position="315"/>
        <end position="377"/>
    </location>
</feature>
<dbReference type="Gene3D" id="2.10.110.10">
    <property type="entry name" value="Cysteine Rich Protein"/>
    <property type="match status" value="1"/>
</dbReference>
<evidence type="ECO:0000259" key="14">
    <source>
        <dbReference type="PROSITE" id="PS50071"/>
    </source>
</evidence>
<evidence type="ECO:0000256" key="1">
    <source>
        <dbReference type="ARBA" id="ARBA00004123"/>
    </source>
</evidence>
<dbReference type="SMART" id="SM00389">
    <property type="entry name" value="HOX"/>
    <property type="match status" value="1"/>
</dbReference>